<proteinExistence type="inferred from homology"/>
<dbReference type="SUPFAM" id="SSF56935">
    <property type="entry name" value="Porins"/>
    <property type="match status" value="1"/>
</dbReference>
<evidence type="ECO:0000313" key="12">
    <source>
        <dbReference type="Proteomes" id="UP000198569"/>
    </source>
</evidence>
<evidence type="ECO:0000256" key="7">
    <source>
        <dbReference type="ARBA" id="ARBA00023237"/>
    </source>
</evidence>
<accession>A0A1H2RKJ9</accession>
<keyword evidence="11" id="KW-0675">Receptor</keyword>
<reference evidence="12" key="1">
    <citation type="submission" date="2016-10" db="EMBL/GenBank/DDBJ databases">
        <authorList>
            <person name="Varghese N."/>
            <person name="Submissions S."/>
        </authorList>
    </citation>
    <scope>NUCLEOTIDE SEQUENCE [LARGE SCALE GENOMIC DNA]</scope>
    <source>
        <strain evidence="12">DSM 15718</strain>
    </source>
</reference>
<keyword evidence="5 9" id="KW-0732">Signal</keyword>
<dbReference type="SUPFAM" id="SSF49464">
    <property type="entry name" value="Carboxypeptidase regulatory domain-like"/>
    <property type="match status" value="1"/>
</dbReference>
<dbReference type="Proteomes" id="UP000198569">
    <property type="component" value="Unassembled WGS sequence"/>
</dbReference>
<evidence type="ECO:0000256" key="2">
    <source>
        <dbReference type="ARBA" id="ARBA00022448"/>
    </source>
</evidence>
<keyword evidence="3 8" id="KW-1134">Transmembrane beta strand</keyword>
<dbReference type="GO" id="GO:0044718">
    <property type="term" value="P:siderophore transmembrane transport"/>
    <property type="evidence" value="ECO:0007669"/>
    <property type="project" value="TreeGrafter"/>
</dbReference>
<dbReference type="Gene3D" id="2.170.130.10">
    <property type="entry name" value="TonB-dependent receptor, plug domain"/>
    <property type="match status" value="1"/>
</dbReference>
<dbReference type="OrthoDB" id="9761152at2"/>
<dbReference type="PROSITE" id="PS52016">
    <property type="entry name" value="TONB_DEPENDENT_REC_3"/>
    <property type="match status" value="1"/>
</dbReference>
<dbReference type="GO" id="GO:0009279">
    <property type="term" value="C:cell outer membrane"/>
    <property type="evidence" value="ECO:0007669"/>
    <property type="project" value="UniProtKB-SubCell"/>
</dbReference>
<keyword evidence="2 8" id="KW-0813">Transport</keyword>
<comment type="subcellular location">
    <subcellularLocation>
        <location evidence="1 8">Cell outer membrane</location>
        <topology evidence="1 8">Multi-pass membrane protein</topology>
    </subcellularLocation>
</comment>
<protein>
    <submittedName>
        <fullName evidence="11">Outer membrane receptor for monomeric catechols</fullName>
    </submittedName>
</protein>
<evidence type="ECO:0000256" key="8">
    <source>
        <dbReference type="PROSITE-ProRule" id="PRU01360"/>
    </source>
</evidence>
<feature type="chain" id="PRO_5011564092" evidence="9">
    <location>
        <begin position="23"/>
        <end position="856"/>
    </location>
</feature>
<dbReference type="RefSeq" id="WP_091429038.1">
    <property type="nucleotide sequence ID" value="NZ_FNMV01000001.1"/>
</dbReference>
<feature type="domain" description="TonB-dependent receptor plug" evidence="10">
    <location>
        <begin position="122"/>
        <end position="231"/>
    </location>
</feature>
<dbReference type="PANTHER" id="PTHR30069:SF29">
    <property type="entry name" value="HEMOGLOBIN AND HEMOGLOBIN-HAPTOGLOBIN-BINDING PROTEIN 1-RELATED"/>
    <property type="match status" value="1"/>
</dbReference>
<feature type="signal peptide" evidence="9">
    <location>
        <begin position="1"/>
        <end position="22"/>
    </location>
</feature>
<dbReference type="InterPro" id="IPR008969">
    <property type="entry name" value="CarboxyPept-like_regulatory"/>
</dbReference>
<dbReference type="PANTHER" id="PTHR30069">
    <property type="entry name" value="TONB-DEPENDENT OUTER MEMBRANE RECEPTOR"/>
    <property type="match status" value="1"/>
</dbReference>
<evidence type="ECO:0000313" key="11">
    <source>
        <dbReference type="EMBL" id="SDW19159.1"/>
    </source>
</evidence>
<dbReference type="InterPro" id="IPR039426">
    <property type="entry name" value="TonB-dep_rcpt-like"/>
</dbReference>
<keyword evidence="12" id="KW-1185">Reference proteome</keyword>
<dbReference type="Gene3D" id="2.40.170.20">
    <property type="entry name" value="TonB-dependent receptor, beta-barrel domain"/>
    <property type="match status" value="1"/>
</dbReference>
<dbReference type="STRING" id="229203.SAMN05444338_101441"/>
<name>A0A1H2RKJ9_9FLAO</name>
<dbReference type="GO" id="GO:0015344">
    <property type="term" value="F:siderophore uptake transmembrane transporter activity"/>
    <property type="evidence" value="ECO:0007669"/>
    <property type="project" value="TreeGrafter"/>
</dbReference>
<dbReference type="AlphaFoldDB" id="A0A1H2RKJ9"/>
<dbReference type="EMBL" id="FNMV01000001">
    <property type="protein sequence ID" value="SDW19159.1"/>
    <property type="molecule type" value="Genomic_DNA"/>
</dbReference>
<evidence type="ECO:0000256" key="6">
    <source>
        <dbReference type="ARBA" id="ARBA00023136"/>
    </source>
</evidence>
<keyword evidence="7 8" id="KW-0998">Cell outer membrane</keyword>
<keyword evidence="4 8" id="KW-0812">Transmembrane</keyword>
<organism evidence="11 12">
    <name type="scientific">Flavobacterium degerlachei</name>
    <dbReference type="NCBI Taxonomy" id="229203"/>
    <lineage>
        <taxon>Bacteria</taxon>
        <taxon>Pseudomonadati</taxon>
        <taxon>Bacteroidota</taxon>
        <taxon>Flavobacteriia</taxon>
        <taxon>Flavobacteriales</taxon>
        <taxon>Flavobacteriaceae</taxon>
        <taxon>Flavobacterium</taxon>
    </lineage>
</organism>
<evidence type="ECO:0000256" key="3">
    <source>
        <dbReference type="ARBA" id="ARBA00022452"/>
    </source>
</evidence>
<evidence type="ECO:0000256" key="1">
    <source>
        <dbReference type="ARBA" id="ARBA00004571"/>
    </source>
</evidence>
<dbReference type="Gene3D" id="2.60.40.1120">
    <property type="entry name" value="Carboxypeptidase-like, regulatory domain"/>
    <property type="match status" value="1"/>
</dbReference>
<dbReference type="Pfam" id="PF13715">
    <property type="entry name" value="CarbopepD_reg_2"/>
    <property type="match status" value="1"/>
</dbReference>
<sequence length="856" mass="93711">MKTFKNWLLSGLLFLVVGTAFSQGKITGTITDGQGSLPGANVAIKGTKIGASADFDGKFSINSTVSTGELVLSFIGFEPKTIKFSVAQGGTQNLGNIVLISNSNELSEIVVVGRGIIDLAKDRKTAIAVSTIKAEEIQAKIGASDVVQSLVNTPSVYVAGQAGGYGDSRISVRGFAQDNTAFLLNGQPINGMEDGKMYWSNWSGMADIASIIQIQRGLGSSKLAISSVGGTVNFVTKATDKKQGGFASFGQANDNYFKSTIAYNTGMSKSGWGTSVLFSHWQGDGYNDGTKGQGQNYFISVGYKANDRHSFNFILTGAPQTHDQNYGKRLSDFEKYGRKYNNNWGTLNGEYLSAVGNYYHKPVANLNWDFDISDKSSLSTVLYASWGRGGSVGTVGSIKRTATDNVDFDATVAANLASTTGASTGALRNSVNNHAWYGMVTNFKTELTENIDFNMGLDLRTYTGTHFRQLTNLLGADYYLDKYNVNIPNNKIYETNTNNPWAVLSNTASVENRYSWDYDETINYGGFFSQIEYAKDNFSAFFQGAVSNQSHVRFDRYAYLPADAESEKVNNVGYNVKAGGSYKLGQNSSFYVNTGYYSRQPYHDNIYLNFGNEVNPLTKNEKVIGLEAGYSFKSQFLSGSINAYRTSWKDRVTTSSNEVDNDLQYTTNEGVEQLHSGLELDFVAKPFSRLDISGFASVGDYHYVGDAVKTVRDSDRNILSSSRVDVDGGKVGDAAQVTIGLGFKYEIATRFSIDADWRNYEKLYANVGSVKNNVELPSYDLVDTGLSYKMLTGKDKNRSVVFRVNVNNLFDEIYVSELTTNIAANPGDVVINGLNANNKGYYGFGRTWNASMRFNF</sequence>
<dbReference type="InterPro" id="IPR037066">
    <property type="entry name" value="Plug_dom_sf"/>
</dbReference>
<keyword evidence="6 8" id="KW-0472">Membrane</keyword>
<dbReference type="InterPro" id="IPR036942">
    <property type="entry name" value="Beta-barrel_TonB_sf"/>
</dbReference>
<dbReference type="Pfam" id="PF07715">
    <property type="entry name" value="Plug"/>
    <property type="match status" value="1"/>
</dbReference>
<dbReference type="InterPro" id="IPR012910">
    <property type="entry name" value="Plug_dom"/>
</dbReference>
<comment type="similarity">
    <text evidence="8">Belongs to the TonB-dependent receptor family.</text>
</comment>
<evidence type="ECO:0000256" key="9">
    <source>
        <dbReference type="SAM" id="SignalP"/>
    </source>
</evidence>
<evidence type="ECO:0000256" key="5">
    <source>
        <dbReference type="ARBA" id="ARBA00022729"/>
    </source>
</evidence>
<gene>
    <name evidence="11" type="ORF">SAMN05444338_101441</name>
</gene>
<evidence type="ECO:0000259" key="10">
    <source>
        <dbReference type="Pfam" id="PF07715"/>
    </source>
</evidence>
<evidence type="ECO:0000256" key="4">
    <source>
        <dbReference type="ARBA" id="ARBA00022692"/>
    </source>
</evidence>